<sequence length="107" mass="11646">EKIKGSAGSGCFPAIVARINGGLGVDGGKSGGERRKKKEKKWRRRVEEEEALLALEMRVRHGVLGVFRPTMAGSSGGGGDFWSEKMERERKGCAALGMREGRNEEVK</sequence>
<feature type="compositionally biased region" description="Basic residues" evidence="1">
    <location>
        <begin position="34"/>
        <end position="43"/>
    </location>
</feature>
<reference evidence="2 3" key="1">
    <citation type="journal article" date="2021" name="BMC Genomics">
        <title>Datura genome reveals duplications of psychoactive alkaloid biosynthetic genes and high mutation rate following tissue culture.</title>
        <authorList>
            <person name="Rajewski A."/>
            <person name="Carter-House D."/>
            <person name="Stajich J."/>
            <person name="Litt A."/>
        </authorList>
    </citation>
    <scope>NUCLEOTIDE SEQUENCE [LARGE SCALE GENOMIC DNA]</scope>
    <source>
        <strain evidence="2">AR-01</strain>
    </source>
</reference>
<gene>
    <name evidence="2" type="ORF">HAX54_013968</name>
</gene>
<feature type="compositionally biased region" description="Gly residues" evidence="1">
    <location>
        <begin position="21"/>
        <end position="30"/>
    </location>
</feature>
<evidence type="ECO:0000313" key="3">
    <source>
        <dbReference type="Proteomes" id="UP000823775"/>
    </source>
</evidence>
<evidence type="ECO:0000313" key="2">
    <source>
        <dbReference type="EMBL" id="MCD7472667.1"/>
    </source>
</evidence>
<feature type="region of interest" description="Disordered" evidence="1">
    <location>
        <begin position="21"/>
        <end position="43"/>
    </location>
</feature>
<protein>
    <submittedName>
        <fullName evidence="2">Uncharacterized protein</fullName>
    </submittedName>
</protein>
<keyword evidence="3" id="KW-1185">Reference proteome</keyword>
<feature type="non-terminal residue" evidence="2">
    <location>
        <position position="1"/>
    </location>
</feature>
<proteinExistence type="predicted"/>
<accession>A0ABS8TPY6</accession>
<dbReference type="EMBL" id="JACEIK010001859">
    <property type="protein sequence ID" value="MCD7472667.1"/>
    <property type="molecule type" value="Genomic_DNA"/>
</dbReference>
<comment type="caution">
    <text evidence="2">The sequence shown here is derived from an EMBL/GenBank/DDBJ whole genome shotgun (WGS) entry which is preliminary data.</text>
</comment>
<organism evidence="2 3">
    <name type="scientific">Datura stramonium</name>
    <name type="common">Jimsonweed</name>
    <name type="synonym">Common thornapple</name>
    <dbReference type="NCBI Taxonomy" id="4076"/>
    <lineage>
        <taxon>Eukaryota</taxon>
        <taxon>Viridiplantae</taxon>
        <taxon>Streptophyta</taxon>
        <taxon>Embryophyta</taxon>
        <taxon>Tracheophyta</taxon>
        <taxon>Spermatophyta</taxon>
        <taxon>Magnoliopsida</taxon>
        <taxon>eudicotyledons</taxon>
        <taxon>Gunneridae</taxon>
        <taxon>Pentapetalae</taxon>
        <taxon>asterids</taxon>
        <taxon>lamiids</taxon>
        <taxon>Solanales</taxon>
        <taxon>Solanaceae</taxon>
        <taxon>Solanoideae</taxon>
        <taxon>Datureae</taxon>
        <taxon>Datura</taxon>
    </lineage>
</organism>
<evidence type="ECO:0000256" key="1">
    <source>
        <dbReference type="SAM" id="MobiDB-lite"/>
    </source>
</evidence>
<dbReference type="Proteomes" id="UP000823775">
    <property type="component" value="Unassembled WGS sequence"/>
</dbReference>
<name>A0ABS8TPY6_DATST</name>